<organism evidence="2 3">
    <name type="scientific">Virgisporangium aurantiacum</name>
    <dbReference type="NCBI Taxonomy" id="175570"/>
    <lineage>
        <taxon>Bacteria</taxon>
        <taxon>Bacillati</taxon>
        <taxon>Actinomycetota</taxon>
        <taxon>Actinomycetes</taxon>
        <taxon>Micromonosporales</taxon>
        <taxon>Micromonosporaceae</taxon>
        <taxon>Virgisporangium</taxon>
    </lineage>
</organism>
<protein>
    <submittedName>
        <fullName evidence="2">Uncharacterized protein</fullName>
    </submittedName>
</protein>
<dbReference type="Proteomes" id="UP000612585">
    <property type="component" value="Unassembled WGS sequence"/>
</dbReference>
<feature type="transmembrane region" description="Helical" evidence="1">
    <location>
        <begin position="76"/>
        <end position="97"/>
    </location>
</feature>
<evidence type="ECO:0000313" key="3">
    <source>
        <dbReference type="Proteomes" id="UP000612585"/>
    </source>
</evidence>
<evidence type="ECO:0000256" key="1">
    <source>
        <dbReference type="SAM" id="Phobius"/>
    </source>
</evidence>
<keyword evidence="1" id="KW-1133">Transmembrane helix</keyword>
<feature type="transmembrane region" description="Helical" evidence="1">
    <location>
        <begin position="21"/>
        <end position="39"/>
    </location>
</feature>
<sequence length="131" mass="13053">MFLASHALASAADQRFDGSDVAAIILALGILSALAGIAANSNGATVSQSALAGIAVFAALIALVRAHQEADAPPDLYILNGLIGLAVVIVAAMIVRASDHKPWPVAFLAAGASFCAVVISAMCIEGMIGAL</sequence>
<feature type="transmembrane region" description="Helical" evidence="1">
    <location>
        <begin position="103"/>
        <end position="124"/>
    </location>
</feature>
<keyword evidence="3" id="KW-1185">Reference proteome</keyword>
<keyword evidence="1" id="KW-0812">Transmembrane</keyword>
<keyword evidence="1" id="KW-0472">Membrane</keyword>
<proteinExistence type="predicted"/>
<dbReference type="AlphaFoldDB" id="A0A8J4E314"/>
<accession>A0A8J4E314</accession>
<name>A0A8J4E314_9ACTN</name>
<comment type="caution">
    <text evidence="2">The sequence shown here is derived from an EMBL/GenBank/DDBJ whole genome shotgun (WGS) entry which is preliminary data.</text>
</comment>
<reference evidence="2" key="1">
    <citation type="submission" date="2021-01" db="EMBL/GenBank/DDBJ databases">
        <title>Whole genome shotgun sequence of Virgisporangium aurantiacum NBRC 16421.</title>
        <authorList>
            <person name="Komaki H."/>
            <person name="Tamura T."/>
        </authorList>
    </citation>
    <scope>NUCLEOTIDE SEQUENCE</scope>
    <source>
        <strain evidence="2">NBRC 16421</strain>
    </source>
</reference>
<feature type="transmembrane region" description="Helical" evidence="1">
    <location>
        <begin position="45"/>
        <end position="64"/>
    </location>
</feature>
<evidence type="ECO:0000313" key="2">
    <source>
        <dbReference type="EMBL" id="GIJ59591.1"/>
    </source>
</evidence>
<gene>
    <name evidence="2" type="ORF">Vau01_071070</name>
</gene>
<dbReference type="RefSeq" id="WP_204002219.1">
    <property type="nucleotide sequence ID" value="NZ_BOPG01000047.1"/>
</dbReference>
<dbReference type="EMBL" id="BOPG01000047">
    <property type="protein sequence ID" value="GIJ59591.1"/>
    <property type="molecule type" value="Genomic_DNA"/>
</dbReference>